<evidence type="ECO:0000313" key="1">
    <source>
        <dbReference type="EMBL" id="CAB4155976.1"/>
    </source>
</evidence>
<protein>
    <submittedName>
        <fullName evidence="1">Uncharacterized protein</fullName>
    </submittedName>
</protein>
<accession>A0A6J5NDS7</accession>
<name>A0A6J5NDS7_9CAUD</name>
<sequence>MKNPITYEHNAFISYAEKLQPPFLKNASSLFVRSPRNAFAASLPSFSVRIVWLDFAALSQIAKMRAKDCSVLVIHPFLVAVDKLANLESRAVK</sequence>
<dbReference type="EMBL" id="LR796631">
    <property type="protein sequence ID" value="CAB4155976.1"/>
    <property type="molecule type" value="Genomic_DNA"/>
</dbReference>
<reference evidence="1" key="1">
    <citation type="submission" date="2020-04" db="EMBL/GenBank/DDBJ databases">
        <authorList>
            <person name="Chiriac C."/>
            <person name="Salcher M."/>
            <person name="Ghai R."/>
            <person name="Kavagutti S V."/>
        </authorList>
    </citation>
    <scope>NUCLEOTIDE SEQUENCE</scope>
</reference>
<gene>
    <name evidence="1" type="ORF">UFOVP673_31</name>
</gene>
<proteinExistence type="predicted"/>
<organism evidence="1">
    <name type="scientific">uncultured Caudovirales phage</name>
    <dbReference type="NCBI Taxonomy" id="2100421"/>
    <lineage>
        <taxon>Viruses</taxon>
        <taxon>Duplodnaviria</taxon>
        <taxon>Heunggongvirae</taxon>
        <taxon>Uroviricota</taxon>
        <taxon>Caudoviricetes</taxon>
        <taxon>Peduoviridae</taxon>
        <taxon>Maltschvirus</taxon>
        <taxon>Maltschvirus maltsch</taxon>
    </lineage>
</organism>